<feature type="compositionally biased region" description="Pro residues" evidence="1">
    <location>
        <begin position="13"/>
        <end position="24"/>
    </location>
</feature>
<accession>A0ABU2MIM4</accession>
<dbReference type="EMBL" id="JAVREP010000030">
    <property type="protein sequence ID" value="MDT0331925.1"/>
    <property type="molecule type" value="Genomic_DNA"/>
</dbReference>
<proteinExistence type="predicted"/>
<dbReference type="Proteomes" id="UP001183390">
    <property type="component" value="Unassembled WGS sequence"/>
</dbReference>
<evidence type="ECO:0000256" key="1">
    <source>
        <dbReference type="SAM" id="MobiDB-lite"/>
    </source>
</evidence>
<feature type="region of interest" description="Disordered" evidence="1">
    <location>
        <begin position="52"/>
        <end position="134"/>
    </location>
</feature>
<protein>
    <submittedName>
        <fullName evidence="3">Uncharacterized protein</fullName>
    </submittedName>
</protein>
<feature type="compositionally biased region" description="Basic and acidic residues" evidence="1">
    <location>
        <begin position="67"/>
        <end position="76"/>
    </location>
</feature>
<comment type="caution">
    <text evidence="3">The sequence shown here is derived from an EMBL/GenBank/DDBJ whole genome shotgun (WGS) entry which is preliminary data.</text>
</comment>
<keyword evidence="2" id="KW-0472">Membrane</keyword>
<organism evidence="3 4">
    <name type="scientific">Nocardiopsis lambiniae</name>
    <dbReference type="NCBI Taxonomy" id="3075539"/>
    <lineage>
        <taxon>Bacteria</taxon>
        <taxon>Bacillati</taxon>
        <taxon>Actinomycetota</taxon>
        <taxon>Actinomycetes</taxon>
        <taxon>Streptosporangiales</taxon>
        <taxon>Nocardiopsidaceae</taxon>
        <taxon>Nocardiopsis</taxon>
    </lineage>
</organism>
<feature type="region of interest" description="Disordered" evidence="1">
    <location>
        <begin position="1"/>
        <end position="24"/>
    </location>
</feature>
<sequence length="182" mass="18555">MPDPVIASDPESPDTPAPRARPNPWPARVALIAAAGLVVGGVAYAGVEIADAFTPATTSPDVSAAETARDPGERRTTSLIADPAEETAQETATDPAPGGEAEPPAGGGGTNGASADGTVPTGTTNGGTGEDPRKEILHGILTTPQERPPLHNPCDQACVDAERERLEADVEPVVVEFDIEDH</sequence>
<keyword evidence="2" id="KW-0812">Transmembrane</keyword>
<keyword evidence="2" id="KW-1133">Transmembrane helix</keyword>
<reference evidence="4" key="1">
    <citation type="submission" date="2023-07" db="EMBL/GenBank/DDBJ databases">
        <title>30 novel species of actinomycetes from the DSMZ collection.</title>
        <authorList>
            <person name="Nouioui I."/>
        </authorList>
    </citation>
    <scope>NUCLEOTIDE SEQUENCE [LARGE SCALE GENOMIC DNA]</scope>
    <source>
        <strain evidence="4">DSM 44743</strain>
    </source>
</reference>
<evidence type="ECO:0000313" key="4">
    <source>
        <dbReference type="Proteomes" id="UP001183390"/>
    </source>
</evidence>
<feature type="compositionally biased region" description="Low complexity" evidence="1">
    <location>
        <begin position="92"/>
        <end position="104"/>
    </location>
</feature>
<feature type="compositionally biased region" description="Low complexity" evidence="1">
    <location>
        <begin position="112"/>
        <end position="123"/>
    </location>
</feature>
<evidence type="ECO:0000256" key="2">
    <source>
        <dbReference type="SAM" id="Phobius"/>
    </source>
</evidence>
<keyword evidence="4" id="KW-1185">Reference proteome</keyword>
<dbReference type="RefSeq" id="WP_311514369.1">
    <property type="nucleotide sequence ID" value="NZ_JAVREP010000030.1"/>
</dbReference>
<gene>
    <name evidence="3" type="ORF">RM479_26250</name>
</gene>
<feature type="transmembrane region" description="Helical" evidence="2">
    <location>
        <begin position="29"/>
        <end position="47"/>
    </location>
</feature>
<evidence type="ECO:0000313" key="3">
    <source>
        <dbReference type="EMBL" id="MDT0331925.1"/>
    </source>
</evidence>
<name>A0ABU2MIM4_9ACTN</name>